<name>A0A2P2PPW6_RHIMU</name>
<accession>A0A2P2PPW6</accession>
<evidence type="ECO:0000313" key="1">
    <source>
        <dbReference type="EMBL" id="MBX56745.1"/>
    </source>
</evidence>
<organism evidence="1">
    <name type="scientific">Rhizophora mucronata</name>
    <name type="common">Asiatic mangrove</name>
    <dbReference type="NCBI Taxonomy" id="61149"/>
    <lineage>
        <taxon>Eukaryota</taxon>
        <taxon>Viridiplantae</taxon>
        <taxon>Streptophyta</taxon>
        <taxon>Embryophyta</taxon>
        <taxon>Tracheophyta</taxon>
        <taxon>Spermatophyta</taxon>
        <taxon>Magnoliopsida</taxon>
        <taxon>eudicotyledons</taxon>
        <taxon>Gunneridae</taxon>
        <taxon>Pentapetalae</taxon>
        <taxon>rosids</taxon>
        <taxon>fabids</taxon>
        <taxon>Malpighiales</taxon>
        <taxon>Rhizophoraceae</taxon>
        <taxon>Rhizophora</taxon>
    </lineage>
</organism>
<protein>
    <submittedName>
        <fullName evidence="1">Uncharacterized protein</fullName>
    </submittedName>
</protein>
<sequence length="28" mass="3253">MVCDRIMSALGVPLKKHDIYLVALYQFQ</sequence>
<reference evidence="1" key="1">
    <citation type="submission" date="2018-02" db="EMBL/GenBank/DDBJ databases">
        <title>Rhizophora mucronata_Transcriptome.</title>
        <authorList>
            <person name="Meera S.P."/>
            <person name="Sreeshan A."/>
            <person name="Augustine A."/>
        </authorList>
    </citation>
    <scope>NUCLEOTIDE SEQUENCE</scope>
    <source>
        <tissue evidence="1">Leaf</tissue>
    </source>
</reference>
<proteinExistence type="predicted"/>
<dbReference type="EMBL" id="GGEC01076261">
    <property type="protein sequence ID" value="MBX56745.1"/>
    <property type="molecule type" value="Transcribed_RNA"/>
</dbReference>
<dbReference type="AlphaFoldDB" id="A0A2P2PPW6"/>